<dbReference type="PANTHER" id="PTHR32243:SF18">
    <property type="entry name" value="INNER MEMBRANE ABC TRANSPORTER PERMEASE PROTEIN YCJP"/>
    <property type="match status" value="1"/>
</dbReference>
<feature type="transmembrane region" description="Helical" evidence="7">
    <location>
        <begin position="154"/>
        <end position="179"/>
    </location>
</feature>
<comment type="subcellular location">
    <subcellularLocation>
        <location evidence="1 7">Cell membrane</location>
        <topology evidence="1 7">Multi-pass membrane protein</topology>
    </subcellularLocation>
</comment>
<dbReference type="Gene3D" id="1.10.3720.10">
    <property type="entry name" value="MetI-like"/>
    <property type="match status" value="1"/>
</dbReference>
<dbReference type="InterPro" id="IPR050901">
    <property type="entry name" value="BP-dep_ABC_trans_perm"/>
</dbReference>
<feature type="transmembrane region" description="Helical" evidence="7">
    <location>
        <begin position="80"/>
        <end position="100"/>
    </location>
</feature>
<evidence type="ECO:0000256" key="3">
    <source>
        <dbReference type="ARBA" id="ARBA00022475"/>
    </source>
</evidence>
<feature type="domain" description="ABC transmembrane type-1" evidence="8">
    <location>
        <begin position="45"/>
        <end position="232"/>
    </location>
</feature>
<dbReference type="Proteomes" id="UP000712157">
    <property type="component" value="Unassembled WGS sequence"/>
</dbReference>
<gene>
    <name evidence="9" type="ORF">KTH89_19265</name>
</gene>
<evidence type="ECO:0000259" key="8">
    <source>
        <dbReference type="PROSITE" id="PS50928"/>
    </source>
</evidence>
<keyword evidence="2 7" id="KW-0813">Transport</keyword>
<proteinExistence type="inferred from homology"/>
<evidence type="ECO:0000313" key="9">
    <source>
        <dbReference type="EMBL" id="MBU9738684.1"/>
    </source>
</evidence>
<keyword evidence="10" id="KW-1185">Reference proteome</keyword>
<comment type="caution">
    <text evidence="9">The sequence shown here is derived from an EMBL/GenBank/DDBJ whole genome shotgun (WGS) entry which is preliminary data.</text>
</comment>
<name>A0A949K2T4_9FIRM</name>
<evidence type="ECO:0000256" key="7">
    <source>
        <dbReference type="RuleBase" id="RU363032"/>
    </source>
</evidence>
<dbReference type="CDD" id="cd06261">
    <property type="entry name" value="TM_PBP2"/>
    <property type="match status" value="1"/>
</dbReference>
<reference evidence="9" key="1">
    <citation type="submission" date="2021-06" db="EMBL/GenBank/DDBJ databases">
        <title>Description of novel taxa of the family Lachnospiraceae.</title>
        <authorList>
            <person name="Chaplin A.V."/>
            <person name="Sokolova S.R."/>
            <person name="Pikina A.P."/>
            <person name="Korzhanova M."/>
            <person name="Belova V."/>
            <person name="Korostin D."/>
            <person name="Efimov B.A."/>
        </authorList>
    </citation>
    <scope>NUCLEOTIDE SEQUENCE</scope>
    <source>
        <strain evidence="9">ASD5720</strain>
    </source>
</reference>
<dbReference type="SUPFAM" id="SSF161098">
    <property type="entry name" value="MetI-like"/>
    <property type="match status" value="1"/>
</dbReference>
<dbReference type="PROSITE" id="PS50928">
    <property type="entry name" value="ABC_TM1"/>
    <property type="match status" value="1"/>
</dbReference>
<protein>
    <submittedName>
        <fullName evidence="9">Carbohydrate ABC transporter permease</fullName>
    </submittedName>
</protein>
<comment type="similarity">
    <text evidence="7">Belongs to the binding-protein-dependent transport system permease family.</text>
</comment>
<evidence type="ECO:0000256" key="6">
    <source>
        <dbReference type="ARBA" id="ARBA00023136"/>
    </source>
</evidence>
<keyword evidence="4 7" id="KW-0812">Transmembrane</keyword>
<sequence>MLWMVLASLQQQKDILNAGKGLFSFMPTLMNYSNVIYQYDFVRPMINSFIIALLSTVFALVLSLPAAYAIARYKLRKMSLIILVVRMIPGISFLVPWFTIFAKMQLTDSYTAMILTHMLVALPLIVWIMTPFFESIPMELEMAAWVDGSSKFRTFFGIVLPLCRAGILTASLLAFIFSWNNFMFALVLSGRKTITLPVAIFSFVSYAAVDWGGLMAASVLITLPICIISIFLQKYIIGGLTAGAVKG</sequence>
<dbReference type="Pfam" id="PF00528">
    <property type="entry name" value="BPD_transp_1"/>
    <property type="match status" value="1"/>
</dbReference>
<dbReference type="GO" id="GO:0055085">
    <property type="term" value="P:transmembrane transport"/>
    <property type="evidence" value="ECO:0007669"/>
    <property type="project" value="InterPro"/>
</dbReference>
<evidence type="ECO:0000256" key="1">
    <source>
        <dbReference type="ARBA" id="ARBA00004651"/>
    </source>
</evidence>
<feature type="transmembrane region" description="Helical" evidence="7">
    <location>
        <begin position="45"/>
        <end position="68"/>
    </location>
</feature>
<keyword evidence="6 7" id="KW-0472">Membrane</keyword>
<dbReference type="AlphaFoldDB" id="A0A949K2T4"/>
<accession>A0A949K2T4</accession>
<keyword evidence="5 7" id="KW-1133">Transmembrane helix</keyword>
<evidence type="ECO:0000256" key="2">
    <source>
        <dbReference type="ARBA" id="ARBA00022448"/>
    </source>
</evidence>
<feature type="transmembrane region" description="Helical" evidence="7">
    <location>
        <begin position="21"/>
        <end position="39"/>
    </location>
</feature>
<feature type="transmembrane region" description="Helical" evidence="7">
    <location>
        <begin position="199"/>
        <end position="232"/>
    </location>
</feature>
<evidence type="ECO:0000313" key="10">
    <source>
        <dbReference type="Proteomes" id="UP000712157"/>
    </source>
</evidence>
<organism evidence="9 10">
    <name type="scientific">Diplocloster agilis</name>
    <dbReference type="NCBI Taxonomy" id="2850323"/>
    <lineage>
        <taxon>Bacteria</taxon>
        <taxon>Bacillati</taxon>
        <taxon>Bacillota</taxon>
        <taxon>Clostridia</taxon>
        <taxon>Lachnospirales</taxon>
        <taxon>Lachnospiraceae</taxon>
        <taxon>Diplocloster</taxon>
    </lineage>
</organism>
<evidence type="ECO:0000256" key="4">
    <source>
        <dbReference type="ARBA" id="ARBA00022692"/>
    </source>
</evidence>
<feature type="transmembrane region" description="Helical" evidence="7">
    <location>
        <begin position="112"/>
        <end position="133"/>
    </location>
</feature>
<dbReference type="InterPro" id="IPR000515">
    <property type="entry name" value="MetI-like"/>
</dbReference>
<dbReference type="InterPro" id="IPR035906">
    <property type="entry name" value="MetI-like_sf"/>
</dbReference>
<evidence type="ECO:0000256" key="5">
    <source>
        <dbReference type="ARBA" id="ARBA00022989"/>
    </source>
</evidence>
<dbReference type="PANTHER" id="PTHR32243">
    <property type="entry name" value="MALTOSE TRANSPORT SYSTEM PERMEASE-RELATED"/>
    <property type="match status" value="1"/>
</dbReference>
<keyword evidence="3" id="KW-1003">Cell membrane</keyword>
<dbReference type="EMBL" id="JAHQCW010000039">
    <property type="protein sequence ID" value="MBU9738684.1"/>
    <property type="molecule type" value="Genomic_DNA"/>
</dbReference>
<dbReference type="GO" id="GO:0005886">
    <property type="term" value="C:plasma membrane"/>
    <property type="evidence" value="ECO:0007669"/>
    <property type="project" value="UniProtKB-SubCell"/>
</dbReference>